<proteinExistence type="predicted"/>
<sequence>GMIVQLLRDRRVSSRGRGLHKPKVERTQAETQKGAHQRQAAMREIALWRTGHIRPKTHLHTGTHTQTDRERERNTQRLRDRERRENGRHTQTHTHTQTHRVIQQWHRNTHPQATPEAAGFCSG</sequence>
<dbReference type="InterPro" id="IPR031672">
    <property type="entry name" value="FAM27D/FAM27E"/>
</dbReference>
<dbReference type="Ensembl" id="ENSGGOT00000034141.2">
    <property type="protein sequence ID" value="ENSGGOP00000027632.2"/>
    <property type="gene ID" value="ENSGGOG00000026257.2"/>
</dbReference>
<dbReference type="GeneTree" id="ENSGT00400000022365"/>
<dbReference type="Pfam" id="PF15832">
    <property type="entry name" value="FAM27"/>
    <property type="match status" value="1"/>
</dbReference>
<reference evidence="3" key="1">
    <citation type="submission" date="2011-05" db="EMBL/GenBank/DDBJ databases">
        <title>Insights into the evolution of the great apes provided by the gorilla genome.</title>
        <authorList>
            <person name="Scally A."/>
        </authorList>
    </citation>
    <scope>NUCLEOTIDE SEQUENCE [LARGE SCALE GENOMIC DNA]</scope>
</reference>
<feature type="region of interest" description="Disordered" evidence="1">
    <location>
        <begin position="10"/>
        <end position="123"/>
    </location>
</feature>
<protein>
    <submittedName>
        <fullName evidence="2">Uncharacterized protein</fullName>
    </submittedName>
</protein>
<reference evidence="2 3" key="2">
    <citation type="journal article" date="2012" name="Nature">
        <title>Insights into hominid evolution from the gorilla genome sequence.</title>
        <authorList>
            <person name="Scally A."/>
            <person name="Dutheil J.Y."/>
            <person name="Hillier L.W."/>
            <person name="Jordan G.E."/>
            <person name="Goodhead I."/>
            <person name="Herrero J."/>
            <person name="Hobolth A."/>
            <person name="Lappalainen T."/>
            <person name="Mailund T."/>
            <person name="Marques-Bonet T."/>
            <person name="McCarthy S."/>
            <person name="Montgomery S.H."/>
            <person name="Schwalie P.C."/>
            <person name="Tang Y.A."/>
            <person name="Ward M.C."/>
            <person name="Xue Y."/>
            <person name="Yngvadottir B."/>
            <person name="Alkan C."/>
            <person name="Andersen L.N."/>
            <person name="Ayub Q."/>
            <person name="Ball E.V."/>
            <person name="Beal K."/>
            <person name="Bradley B.J."/>
            <person name="Chen Y."/>
            <person name="Clee C.M."/>
            <person name="Fitzgerald S."/>
            <person name="Graves T.A."/>
            <person name="Gu Y."/>
            <person name="Heath P."/>
            <person name="Heger A."/>
            <person name="Karakoc E."/>
            <person name="Kolb-Kokocinski A."/>
            <person name="Laird G.K."/>
            <person name="Lunter G."/>
            <person name="Meader S."/>
            <person name="Mort M."/>
            <person name="Mullikin J.C."/>
            <person name="Munch K."/>
            <person name="O'Connor T.D."/>
            <person name="Phillips A.D."/>
            <person name="Prado-Martinez J."/>
            <person name="Rogers A.S."/>
            <person name="Sajjadian S."/>
            <person name="Schmidt D."/>
            <person name="Shaw K."/>
            <person name="Simpson J.T."/>
            <person name="Stenson P.D."/>
            <person name="Turner D.J."/>
            <person name="Vigilant L."/>
            <person name="Vilella A.J."/>
            <person name="Whitener W."/>
            <person name="Zhu B."/>
            <person name="Cooper D.N."/>
            <person name="de Jong P."/>
            <person name="Dermitzakis E.T."/>
            <person name="Eichler E.E."/>
            <person name="Flicek P."/>
            <person name="Goldman N."/>
            <person name="Mundy N.I."/>
            <person name="Ning Z."/>
            <person name="Odom D.T."/>
            <person name="Ponting C.P."/>
            <person name="Quail M.A."/>
            <person name="Ryder O.A."/>
            <person name="Searle S.M."/>
            <person name="Warren W.C."/>
            <person name="Wilson R.K."/>
            <person name="Schierup M.H."/>
            <person name="Rogers J."/>
            <person name="Tyler-Smith C."/>
            <person name="Durbin R."/>
        </authorList>
    </citation>
    <scope>NUCLEOTIDE SEQUENCE [LARGE SCALE GENOMIC DNA]</scope>
</reference>
<feature type="compositionally biased region" description="Basic residues" evidence="1">
    <location>
        <begin position="51"/>
        <end position="61"/>
    </location>
</feature>
<dbReference type="AlphaFoldDB" id="G3SHP2"/>
<dbReference type="InParanoid" id="G3SHP2"/>
<reference evidence="2" key="4">
    <citation type="submission" date="2025-09" db="UniProtKB">
        <authorList>
            <consortium name="Ensembl"/>
        </authorList>
    </citation>
    <scope>IDENTIFICATION</scope>
</reference>
<dbReference type="EMBL" id="CABD030084618">
    <property type="status" value="NOT_ANNOTATED_CDS"/>
    <property type="molecule type" value="Genomic_DNA"/>
</dbReference>
<feature type="compositionally biased region" description="Basic and acidic residues" evidence="1">
    <location>
        <begin position="66"/>
        <end position="88"/>
    </location>
</feature>
<organism evidence="2 3">
    <name type="scientific">Gorilla gorilla gorilla</name>
    <name type="common">Western lowland gorilla</name>
    <dbReference type="NCBI Taxonomy" id="9595"/>
    <lineage>
        <taxon>Eukaryota</taxon>
        <taxon>Metazoa</taxon>
        <taxon>Chordata</taxon>
        <taxon>Craniata</taxon>
        <taxon>Vertebrata</taxon>
        <taxon>Euteleostomi</taxon>
        <taxon>Mammalia</taxon>
        <taxon>Eutheria</taxon>
        <taxon>Euarchontoglires</taxon>
        <taxon>Primates</taxon>
        <taxon>Haplorrhini</taxon>
        <taxon>Catarrhini</taxon>
        <taxon>Hominidae</taxon>
        <taxon>Gorilla</taxon>
    </lineage>
</organism>
<keyword evidence="3" id="KW-1185">Reference proteome</keyword>
<reference evidence="2" key="3">
    <citation type="submission" date="2025-08" db="UniProtKB">
        <authorList>
            <consortium name="Ensembl"/>
        </authorList>
    </citation>
    <scope>IDENTIFICATION</scope>
</reference>
<evidence type="ECO:0000313" key="3">
    <source>
        <dbReference type="Proteomes" id="UP000001519"/>
    </source>
</evidence>
<accession>G3SHP2</accession>
<dbReference type="Bgee" id="ENSGGOG00000026257">
    <property type="expression patterns" value="Expressed in cerebellum and 5 other cell types or tissues"/>
</dbReference>
<dbReference type="OMA" id="QWHRNTH"/>
<evidence type="ECO:0000256" key="1">
    <source>
        <dbReference type="SAM" id="MobiDB-lite"/>
    </source>
</evidence>
<dbReference type="Proteomes" id="UP000001519">
    <property type="component" value="Chromosome 12"/>
</dbReference>
<name>G3SHP2_GORGO</name>
<evidence type="ECO:0000313" key="2">
    <source>
        <dbReference type="Ensembl" id="ENSGGOP00000027632.2"/>
    </source>
</evidence>